<protein>
    <submittedName>
        <fullName evidence="2">Uncharacterized protein</fullName>
    </submittedName>
</protein>
<feature type="compositionally biased region" description="Basic and acidic residues" evidence="1">
    <location>
        <begin position="223"/>
        <end position="240"/>
    </location>
</feature>
<evidence type="ECO:0000313" key="2">
    <source>
        <dbReference type="EMBL" id="EKC36204.1"/>
    </source>
</evidence>
<dbReference type="EMBL" id="JH818262">
    <property type="protein sequence ID" value="EKC36204.1"/>
    <property type="molecule type" value="Genomic_DNA"/>
</dbReference>
<proteinExistence type="predicted"/>
<evidence type="ECO:0000256" key="1">
    <source>
        <dbReference type="SAM" id="MobiDB-lite"/>
    </source>
</evidence>
<sequence length="270" mass="30884">MPCSLPIAYGLKDYKLTSDLMRSATDHVLKECAKHGIRVLSFATDGQWIQLMNRDSMHKPLTIYQFQKDFWESTKHLSKNELVKKITEINKSDPECPLEDKCIKQRQDGVLEVSTVANSFSAIATPVDRRVWCKSKDTMDVNNSEKDLTSVDQNWLPDSVVNELNTEENDIVRSIITEVSNEFRCSETTYEKTHIGLDETNRSEIEVDFAMNETGITSSQASNDKECDTEESGRKPESVQRIKADETLFSFILEALKTDQSTLKRWEQVN</sequence>
<dbReference type="InParanoid" id="K1QYG4"/>
<reference evidence="2" key="1">
    <citation type="journal article" date="2012" name="Nature">
        <title>The oyster genome reveals stress adaptation and complexity of shell formation.</title>
        <authorList>
            <person name="Zhang G."/>
            <person name="Fang X."/>
            <person name="Guo X."/>
            <person name="Li L."/>
            <person name="Luo R."/>
            <person name="Xu F."/>
            <person name="Yang P."/>
            <person name="Zhang L."/>
            <person name="Wang X."/>
            <person name="Qi H."/>
            <person name="Xiong Z."/>
            <person name="Que H."/>
            <person name="Xie Y."/>
            <person name="Holland P.W."/>
            <person name="Paps J."/>
            <person name="Zhu Y."/>
            <person name="Wu F."/>
            <person name="Chen Y."/>
            <person name="Wang J."/>
            <person name="Peng C."/>
            <person name="Meng J."/>
            <person name="Yang L."/>
            <person name="Liu J."/>
            <person name="Wen B."/>
            <person name="Zhang N."/>
            <person name="Huang Z."/>
            <person name="Zhu Q."/>
            <person name="Feng Y."/>
            <person name="Mount A."/>
            <person name="Hedgecock D."/>
            <person name="Xu Z."/>
            <person name="Liu Y."/>
            <person name="Domazet-Loso T."/>
            <person name="Du Y."/>
            <person name="Sun X."/>
            <person name="Zhang S."/>
            <person name="Liu B."/>
            <person name="Cheng P."/>
            <person name="Jiang X."/>
            <person name="Li J."/>
            <person name="Fan D."/>
            <person name="Wang W."/>
            <person name="Fu W."/>
            <person name="Wang T."/>
            <person name="Wang B."/>
            <person name="Zhang J."/>
            <person name="Peng Z."/>
            <person name="Li Y."/>
            <person name="Li N."/>
            <person name="Wang J."/>
            <person name="Chen M."/>
            <person name="He Y."/>
            <person name="Tan F."/>
            <person name="Song X."/>
            <person name="Zheng Q."/>
            <person name="Huang R."/>
            <person name="Yang H."/>
            <person name="Du X."/>
            <person name="Chen L."/>
            <person name="Yang M."/>
            <person name="Gaffney P.M."/>
            <person name="Wang S."/>
            <person name="Luo L."/>
            <person name="She Z."/>
            <person name="Ming Y."/>
            <person name="Huang W."/>
            <person name="Zhang S."/>
            <person name="Huang B."/>
            <person name="Zhang Y."/>
            <person name="Qu T."/>
            <person name="Ni P."/>
            <person name="Miao G."/>
            <person name="Wang J."/>
            <person name="Wang Q."/>
            <person name="Steinberg C.E."/>
            <person name="Wang H."/>
            <person name="Li N."/>
            <person name="Qian L."/>
            <person name="Zhang G."/>
            <person name="Li Y."/>
            <person name="Yang H."/>
            <person name="Liu X."/>
            <person name="Wang J."/>
            <person name="Yin Y."/>
            <person name="Wang J."/>
        </authorList>
    </citation>
    <scope>NUCLEOTIDE SEQUENCE [LARGE SCALE GENOMIC DNA]</scope>
    <source>
        <strain evidence="2">05x7-T-G4-1.051#20</strain>
    </source>
</reference>
<accession>K1QYG4</accession>
<name>K1QYG4_MAGGI</name>
<feature type="region of interest" description="Disordered" evidence="1">
    <location>
        <begin position="215"/>
        <end position="240"/>
    </location>
</feature>
<organism evidence="2">
    <name type="scientific">Magallana gigas</name>
    <name type="common">Pacific oyster</name>
    <name type="synonym">Crassostrea gigas</name>
    <dbReference type="NCBI Taxonomy" id="29159"/>
    <lineage>
        <taxon>Eukaryota</taxon>
        <taxon>Metazoa</taxon>
        <taxon>Spiralia</taxon>
        <taxon>Lophotrochozoa</taxon>
        <taxon>Mollusca</taxon>
        <taxon>Bivalvia</taxon>
        <taxon>Autobranchia</taxon>
        <taxon>Pteriomorphia</taxon>
        <taxon>Ostreida</taxon>
        <taxon>Ostreoidea</taxon>
        <taxon>Ostreidae</taxon>
        <taxon>Magallana</taxon>
    </lineage>
</organism>
<gene>
    <name evidence="2" type="ORF">CGI_10017055</name>
</gene>
<dbReference type="AlphaFoldDB" id="K1QYG4"/>
<dbReference type="HOGENOM" id="CLU_1031543_0_0_1"/>